<protein>
    <submittedName>
        <fullName evidence="1">Uncharacterized protein</fullName>
    </submittedName>
</protein>
<dbReference type="EMBL" id="JXBC01000014">
    <property type="protein sequence ID" value="KIU04509.1"/>
    <property type="molecule type" value="Genomic_DNA"/>
</dbReference>
<reference evidence="1 2" key="1">
    <citation type="submission" date="2014-12" db="EMBL/GenBank/DDBJ databases">
        <title>Comparative genome analysis of Bacillus coagulans HM-08, Clostridium butyricum HM-68, Bacillus subtilis HM-66 and Bacillus licheniformis BL-09.</title>
        <authorList>
            <person name="Zhang H."/>
        </authorList>
    </citation>
    <scope>NUCLEOTIDE SEQUENCE [LARGE SCALE GENOMIC DNA]</scope>
    <source>
        <strain evidence="1 2">HM-66</strain>
    </source>
</reference>
<comment type="caution">
    <text evidence="1">The sequence shown here is derived from an EMBL/GenBank/DDBJ whole genome shotgun (WGS) entry which is preliminary data.</text>
</comment>
<dbReference type="PATRIC" id="fig|1423.173.peg.4967"/>
<dbReference type="AlphaFoldDB" id="A0A0D1IX09"/>
<dbReference type="RefSeq" id="WP_043859104.1">
    <property type="nucleotide sequence ID" value="NZ_CP061871.1"/>
</dbReference>
<evidence type="ECO:0000313" key="1">
    <source>
        <dbReference type="EMBL" id="KIU04509.1"/>
    </source>
</evidence>
<sequence length="167" mass="19751">MPKLFAIAAGSDVFAVVKAETKNEAFDLFAESQINDETFREEVDNFAVNASLLEHFYLDDKGSFFDSYTGSYRKDLLSLHENDRENYVNRCIEENAKRFWDDAPQFAEEYLSELFREDETECVERAFSNEFYIDTFKRIVKQGRWYDDFEICEINLSEEPLKIIYKS</sequence>
<evidence type="ECO:0000313" key="2">
    <source>
        <dbReference type="Proteomes" id="UP000032247"/>
    </source>
</evidence>
<accession>A0A0D1IX09</accession>
<organism evidence="1 2">
    <name type="scientific">Bacillus subtilis</name>
    <dbReference type="NCBI Taxonomy" id="1423"/>
    <lineage>
        <taxon>Bacteria</taxon>
        <taxon>Bacillati</taxon>
        <taxon>Bacillota</taxon>
        <taxon>Bacilli</taxon>
        <taxon>Bacillales</taxon>
        <taxon>Bacillaceae</taxon>
        <taxon>Bacillus</taxon>
    </lineage>
</organism>
<gene>
    <name evidence="1" type="ORF">SC09_contig8orf00169</name>
</gene>
<name>A0A0D1IX09_BACIU</name>
<proteinExistence type="predicted"/>
<dbReference type="Proteomes" id="UP000032247">
    <property type="component" value="Unassembled WGS sequence"/>
</dbReference>